<organism evidence="1 2">
    <name type="scientific">Austropuccinia psidii MF-1</name>
    <dbReference type="NCBI Taxonomy" id="1389203"/>
    <lineage>
        <taxon>Eukaryota</taxon>
        <taxon>Fungi</taxon>
        <taxon>Dikarya</taxon>
        <taxon>Basidiomycota</taxon>
        <taxon>Pucciniomycotina</taxon>
        <taxon>Pucciniomycetes</taxon>
        <taxon>Pucciniales</taxon>
        <taxon>Sphaerophragmiaceae</taxon>
        <taxon>Austropuccinia</taxon>
    </lineage>
</organism>
<evidence type="ECO:0008006" key="3">
    <source>
        <dbReference type="Google" id="ProtNLM"/>
    </source>
</evidence>
<protein>
    <recommendedName>
        <fullName evidence="3">Integrase zinc-binding domain-containing protein</fullName>
    </recommendedName>
</protein>
<keyword evidence="2" id="KW-1185">Reference proteome</keyword>
<gene>
    <name evidence="1" type="ORF">O181_038394</name>
</gene>
<dbReference type="EMBL" id="AVOT02014851">
    <property type="protein sequence ID" value="MBW0498679.1"/>
    <property type="molecule type" value="Genomic_DNA"/>
</dbReference>
<comment type="caution">
    <text evidence="1">The sequence shown here is derived from an EMBL/GenBank/DDBJ whole genome shotgun (WGS) entry which is preliminary data.</text>
</comment>
<dbReference type="AlphaFoldDB" id="A0A9Q3D897"/>
<evidence type="ECO:0000313" key="2">
    <source>
        <dbReference type="Proteomes" id="UP000765509"/>
    </source>
</evidence>
<name>A0A9Q3D897_9BASI</name>
<sequence length="97" mass="11090">MWRKDVAEYCKTCERCQKENKSTGKRLGNIVKIQEPGRPQEIAHMDNLNGLPPGGDKSFNSCLAIVDRFSKTPIFFPYHKDDTVMDTACLIWNRVVS</sequence>
<evidence type="ECO:0000313" key="1">
    <source>
        <dbReference type="EMBL" id="MBW0498679.1"/>
    </source>
</evidence>
<proteinExistence type="predicted"/>
<dbReference type="Proteomes" id="UP000765509">
    <property type="component" value="Unassembled WGS sequence"/>
</dbReference>
<accession>A0A9Q3D897</accession>
<reference evidence="1" key="1">
    <citation type="submission" date="2021-03" db="EMBL/GenBank/DDBJ databases">
        <title>Draft genome sequence of rust myrtle Austropuccinia psidii MF-1, a brazilian biotype.</title>
        <authorList>
            <person name="Quecine M.C."/>
            <person name="Pachon D.M.R."/>
            <person name="Bonatelli M.L."/>
            <person name="Correr F.H."/>
            <person name="Franceschini L.M."/>
            <person name="Leite T.F."/>
            <person name="Margarido G.R.A."/>
            <person name="Almeida C.A."/>
            <person name="Ferrarezi J.A."/>
            <person name="Labate C.A."/>
        </authorList>
    </citation>
    <scope>NUCLEOTIDE SEQUENCE</scope>
    <source>
        <strain evidence="1">MF-1</strain>
    </source>
</reference>
<dbReference type="OrthoDB" id="2273864at2759"/>